<dbReference type="InterPro" id="IPR002401">
    <property type="entry name" value="Cyt_P450_E_grp-I"/>
</dbReference>
<accession>A0AAD7KWG5</accession>
<evidence type="ECO:0000256" key="3">
    <source>
        <dbReference type="RuleBase" id="RU000461"/>
    </source>
</evidence>
<dbReference type="PRINTS" id="PR00385">
    <property type="entry name" value="P450"/>
</dbReference>
<reference evidence="5" key="1">
    <citation type="journal article" date="2023" name="Science">
        <title>Elucidation of the pathway for biosynthesis of saponin adjuvants from the soapbark tree.</title>
        <authorList>
            <person name="Reed J."/>
            <person name="Orme A."/>
            <person name="El-Demerdash A."/>
            <person name="Owen C."/>
            <person name="Martin L.B.B."/>
            <person name="Misra R.C."/>
            <person name="Kikuchi S."/>
            <person name="Rejzek M."/>
            <person name="Martin A.C."/>
            <person name="Harkess A."/>
            <person name="Leebens-Mack J."/>
            <person name="Louveau T."/>
            <person name="Stephenson M.J."/>
            <person name="Osbourn A."/>
        </authorList>
    </citation>
    <scope>NUCLEOTIDE SEQUENCE</scope>
    <source>
        <strain evidence="5">S10</strain>
    </source>
</reference>
<gene>
    <name evidence="5" type="ORF">O6P43_032023</name>
</gene>
<organism evidence="5 6">
    <name type="scientific">Quillaja saponaria</name>
    <name type="common">Soap bark tree</name>
    <dbReference type="NCBI Taxonomy" id="32244"/>
    <lineage>
        <taxon>Eukaryota</taxon>
        <taxon>Viridiplantae</taxon>
        <taxon>Streptophyta</taxon>
        <taxon>Embryophyta</taxon>
        <taxon>Tracheophyta</taxon>
        <taxon>Spermatophyta</taxon>
        <taxon>Magnoliopsida</taxon>
        <taxon>eudicotyledons</taxon>
        <taxon>Gunneridae</taxon>
        <taxon>Pentapetalae</taxon>
        <taxon>rosids</taxon>
        <taxon>fabids</taxon>
        <taxon>Fabales</taxon>
        <taxon>Quillajaceae</taxon>
        <taxon>Quillaja</taxon>
    </lineage>
</organism>
<dbReference type="PROSITE" id="PS00086">
    <property type="entry name" value="CYTOCHROME_P450"/>
    <property type="match status" value="1"/>
</dbReference>
<dbReference type="GO" id="GO:0020037">
    <property type="term" value="F:heme binding"/>
    <property type="evidence" value="ECO:0007669"/>
    <property type="project" value="InterPro"/>
</dbReference>
<dbReference type="CDD" id="cd11073">
    <property type="entry name" value="CYP76-like"/>
    <property type="match status" value="1"/>
</dbReference>
<keyword evidence="2 3" id="KW-0349">Heme</keyword>
<dbReference type="InterPro" id="IPR017972">
    <property type="entry name" value="Cyt_P450_CS"/>
</dbReference>
<keyword evidence="2 3" id="KW-0479">Metal-binding</keyword>
<comment type="caution">
    <text evidence="5">The sequence shown here is derived from an EMBL/GenBank/DDBJ whole genome shotgun (WGS) entry which is preliminary data.</text>
</comment>
<keyword evidence="3" id="KW-0560">Oxidoreductase</keyword>
<dbReference type="PANTHER" id="PTHR47950">
    <property type="entry name" value="CYTOCHROME P450, FAMILY 76, SUBFAMILY C, POLYPEPTIDE 5-RELATED"/>
    <property type="match status" value="1"/>
</dbReference>
<evidence type="ECO:0000313" key="6">
    <source>
        <dbReference type="Proteomes" id="UP001163823"/>
    </source>
</evidence>
<dbReference type="Pfam" id="PF00067">
    <property type="entry name" value="p450"/>
    <property type="match status" value="1"/>
</dbReference>
<sequence length="529" mass="59819">MEYSPTLMSFLVFSAIIFLVSLAFHFRSLTTKKSSKAKAHRSLPPGPPGWPIIGNILDSIPSSHEDGILRTLASLSQKYGPVFWLELGTVKTMVVCSADAAMDMFKNHDVSFASRYGSEAFNTCNFSQTSMTLAPYGQSWRLLRRLCITQLFTNKIMTETADLRMKCMDHMISWISEEASKGSMVEISDFVFLTTINLQSNLFFSHDVTGYGTNQGMEFLQLIKKATYLLGLPNVVDFLPLLRWLDPQGIRRRIDPIISRLLEIISGEIDERVRERYSSASHGSCQEKQKRKNFLDMLLESHNVGESEPQKSSHTVICTLILELFVASETSGVTIEWAMALLFKNPTTMKRLKAELHEVVGWSRKVEENDIKNLPYLRAVIKETLRLYPPVPLLVPRKAIQDVEFMGYIVPKNTQVLVNAYAIGRDPNNWEQPLSFKPERFLESSGCNENNDIGYRGSHYKLIPFGAGRRMCVGYPLGKTLLHLIHSFDWILDGNDNVITPEAIDTRAKLGTTLSKVVALRVIPKPIIF</sequence>
<name>A0AAD7KWG5_QUISA</name>
<dbReference type="Proteomes" id="UP001163823">
    <property type="component" value="Chromosome 13"/>
</dbReference>
<dbReference type="KEGG" id="qsa:O6P43_032023"/>
<evidence type="ECO:0000256" key="1">
    <source>
        <dbReference type="ARBA" id="ARBA00010617"/>
    </source>
</evidence>
<dbReference type="EMBL" id="JARAOO010000013">
    <property type="protein sequence ID" value="KAJ7947182.1"/>
    <property type="molecule type" value="Genomic_DNA"/>
</dbReference>
<dbReference type="PANTHER" id="PTHR47950:SF14">
    <property type="entry name" value="CYTOCHROME P450 76A2-LIKE ISOFORM X1"/>
    <property type="match status" value="1"/>
</dbReference>
<keyword evidence="4" id="KW-0812">Transmembrane</keyword>
<keyword evidence="4" id="KW-0472">Membrane</keyword>
<feature type="transmembrane region" description="Helical" evidence="4">
    <location>
        <begin position="6"/>
        <end position="26"/>
    </location>
</feature>
<comment type="similarity">
    <text evidence="1 3">Belongs to the cytochrome P450 family.</text>
</comment>
<dbReference type="PRINTS" id="PR00463">
    <property type="entry name" value="EP450I"/>
</dbReference>
<evidence type="ECO:0000256" key="4">
    <source>
        <dbReference type="SAM" id="Phobius"/>
    </source>
</evidence>
<dbReference type="InterPro" id="IPR001128">
    <property type="entry name" value="Cyt_P450"/>
</dbReference>
<keyword evidence="3" id="KW-0503">Monooxygenase</keyword>
<dbReference type="Gene3D" id="1.10.630.10">
    <property type="entry name" value="Cytochrome P450"/>
    <property type="match status" value="1"/>
</dbReference>
<keyword evidence="2 3" id="KW-0408">Iron</keyword>
<keyword evidence="6" id="KW-1185">Reference proteome</keyword>
<dbReference type="GO" id="GO:0004497">
    <property type="term" value="F:monooxygenase activity"/>
    <property type="evidence" value="ECO:0007669"/>
    <property type="project" value="UniProtKB-KW"/>
</dbReference>
<protein>
    <submittedName>
        <fullName evidence="5">Cytochrome P450</fullName>
    </submittedName>
</protein>
<dbReference type="AlphaFoldDB" id="A0AAD7KWG5"/>
<comment type="cofactor">
    <cofactor evidence="2">
        <name>heme</name>
        <dbReference type="ChEBI" id="CHEBI:30413"/>
    </cofactor>
</comment>
<evidence type="ECO:0000256" key="2">
    <source>
        <dbReference type="PIRSR" id="PIRSR602401-1"/>
    </source>
</evidence>
<keyword evidence="4" id="KW-1133">Transmembrane helix</keyword>
<proteinExistence type="inferred from homology"/>
<dbReference type="InterPro" id="IPR036396">
    <property type="entry name" value="Cyt_P450_sf"/>
</dbReference>
<dbReference type="GO" id="GO:0005506">
    <property type="term" value="F:iron ion binding"/>
    <property type="evidence" value="ECO:0007669"/>
    <property type="project" value="InterPro"/>
</dbReference>
<dbReference type="SUPFAM" id="SSF48264">
    <property type="entry name" value="Cytochrome P450"/>
    <property type="match status" value="1"/>
</dbReference>
<dbReference type="GO" id="GO:0016705">
    <property type="term" value="F:oxidoreductase activity, acting on paired donors, with incorporation or reduction of molecular oxygen"/>
    <property type="evidence" value="ECO:0007669"/>
    <property type="project" value="InterPro"/>
</dbReference>
<feature type="binding site" description="axial binding residue" evidence="2">
    <location>
        <position position="472"/>
    </location>
    <ligand>
        <name>heme</name>
        <dbReference type="ChEBI" id="CHEBI:30413"/>
    </ligand>
    <ligandPart>
        <name>Fe</name>
        <dbReference type="ChEBI" id="CHEBI:18248"/>
    </ligandPart>
</feature>
<evidence type="ECO:0000313" key="5">
    <source>
        <dbReference type="EMBL" id="KAJ7947182.1"/>
    </source>
</evidence>